<dbReference type="EMBL" id="JBAPLV010000002">
    <property type="protein sequence ID" value="MEI4277306.1"/>
    <property type="molecule type" value="Genomic_DNA"/>
</dbReference>
<dbReference type="InterPro" id="IPR018035">
    <property type="entry name" value="Flagellar_FliH/T3SS_HrpE"/>
</dbReference>
<evidence type="ECO:0000259" key="8">
    <source>
        <dbReference type="Pfam" id="PF02108"/>
    </source>
</evidence>
<feature type="domain" description="Flagellar assembly protein FliH/Type III secretion system HrpE" evidence="8">
    <location>
        <begin position="171"/>
        <end position="266"/>
    </location>
</feature>
<evidence type="ECO:0000256" key="5">
    <source>
        <dbReference type="ARBA" id="ARBA00022927"/>
    </source>
</evidence>
<keyword evidence="6" id="KW-1006">Bacterial flagellum protein export</keyword>
<gene>
    <name evidence="9" type="ORF">UXQ13_02415</name>
</gene>
<dbReference type="InterPro" id="IPR051472">
    <property type="entry name" value="T3SS_Stator/FliH"/>
</dbReference>
<sequence length="279" mass="29026">MTTISSPEGAVLRGESTARAVAWDRTAGPGRPGRVLPPPVERPVLSRTDPDGSSAVLRAGEASVAVPHVAERRSGARIGRRAGDVPAPRLEDVYADELHRLREQARTDGWAAGHAEGLAVAADAVARVEAEAAQRLAQTQQRWEARIASTVAALTAACAQVDAAPPLGGETFDQLVLGATLTLVEEVFARELAVSAQPGTDALHRALALSPEDGPTVVRLNPDDLQRIPAPVLAGLPASVRLLADPRVEPAGAVAETGVCRVDAQLGPALARVTEVLRS</sequence>
<comment type="function">
    <text evidence="1">Needed for flagellar regrowth and assembly.</text>
</comment>
<feature type="region of interest" description="Disordered" evidence="7">
    <location>
        <begin position="24"/>
        <end position="54"/>
    </location>
</feature>
<comment type="similarity">
    <text evidence="2">Belongs to the FliH family.</text>
</comment>
<evidence type="ECO:0000256" key="6">
    <source>
        <dbReference type="ARBA" id="ARBA00023225"/>
    </source>
</evidence>
<dbReference type="PANTHER" id="PTHR34982">
    <property type="entry name" value="YOP PROTEINS TRANSLOCATION PROTEIN L"/>
    <property type="match status" value="1"/>
</dbReference>
<evidence type="ECO:0000256" key="7">
    <source>
        <dbReference type="SAM" id="MobiDB-lite"/>
    </source>
</evidence>
<reference evidence="9 10" key="1">
    <citation type="submission" date="2024-03" db="EMBL/GenBank/DDBJ databases">
        <title>Draft genome sequence of Klenkia terrae.</title>
        <authorList>
            <person name="Duangmal K."/>
            <person name="Chantavorakit T."/>
        </authorList>
    </citation>
    <scope>NUCLEOTIDE SEQUENCE [LARGE SCALE GENOMIC DNA]</scope>
    <source>
        <strain evidence="9 10">JCM 17786</strain>
    </source>
</reference>
<organism evidence="9 10">
    <name type="scientific">Klenkia terrae</name>
    <dbReference type="NCBI Taxonomy" id="1052259"/>
    <lineage>
        <taxon>Bacteria</taxon>
        <taxon>Bacillati</taxon>
        <taxon>Actinomycetota</taxon>
        <taxon>Actinomycetes</taxon>
        <taxon>Geodermatophilales</taxon>
        <taxon>Geodermatophilaceae</taxon>
        <taxon>Klenkia</taxon>
    </lineage>
</organism>
<dbReference type="PANTHER" id="PTHR34982:SF1">
    <property type="entry name" value="FLAGELLAR ASSEMBLY PROTEIN FLIH"/>
    <property type="match status" value="1"/>
</dbReference>
<evidence type="ECO:0000256" key="1">
    <source>
        <dbReference type="ARBA" id="ARBA00003041"/>
    </source>
</evidence>
<protein>
    <submittedName>
        <fullName evidence="9">FliH/SctL family protein</fullName>
    </submittedName>
</protein>
<keyword evidence="3" id="KW-0813">Transport</keyword>
<dbReference type="Pfam" id="PF02108">
    <property type="entry name" value="FliH"/>
    <property type="match status" value="1"/>
</dbReference>
<keyword evidence="4" id="KW-1005">Bacterial flagellum biogenesis</keyword>
<dbReference type="RefSeq" id="WP_336391755.1">
    <property type="nucleotide sequence ID" value="NZ_JBAPLV010000002.1"/>
</dbReference>
<name>A0ABU8E367_9ACTN</name>
<keyword evidence="10" id="KW-1185">Reference proteome</keyword>
<dbReference type="Proteomes" id="UP001373496">
    <property type="component" value="Unassembled WGS sequence"/>
</dbReference>
<proteinExistence type="inferred from homology"/>
<evidence type="ECO:0000256" key="3">
    <source>
        <dbReference type="ARBA" id="ARBA00022448"/>
    </source>
</evidence>
<evidence type="ECO:0000256" key="4">
    <source>
        <dbReference type="ARBA" id="ARBA00022795"/>
    </source>
</evidence>
<accession>A0ABU8E367</accession>
<evidence type="ECO:0000313" key="9">
    <source>
        <dbReference type="EMBL" id="MEI4277306.1"/>
    </source>
</evidence>
<evidence type="ECO:0000313" key="10">
    <source>
        <dbReference type="Proteomes" id="UP001373496"/>
    </source>
</evidence>
<comment type="caution">
    <text evidence="9">The sequence shown here is derived from an EMBL/GenBank/DDBJ whole genome shotgun (WGS) entry which is preliminary data.</text>
</comment>
<keyword evidence="5" id="KW-0653">Protein transport</keyword>
<evidence type="ECO:0000256" key="2">
    <source>
        <dbReference type="ARBA" id="ARBA00006602"/>
    </source>
</evidence>